<dbReference type="EMBL" id="AP021875">
    <property type="protein sequence ID" value="BBO77636.1"/>
    <property type="molecule type" value="Genomic_DNA"/>
</dbReference>
<dbReference type="InterPro" id="IPR027417">
    <property type="entry name" value="P-loop_NTPase"/>
</dbReference>
<dbReference type="SUPFAM" id="SSF52540">
    <property type="entry name" value="P-loop containing nucleoside triphosphate hydrolases"/>
    <property type="match status" value="1"/>
</dbReference>
<reference evidence="10 11" key="1">
    <citation type="submission" date="2019-11" db="EMBL/GenBank/DDBJ databases">
        <title>Comparative genomics of hydrocarbon-degrading Desulfosarcina strains.</title>
        <authorList>
            <person name="Watanabe M."/>
            <person name="Kojima H."/>
            <person name="Fukui M."/>
        </authorList>
    </citation>
    <scope>NUCLEOTIDE SEQUENCE [LARGE SCALE GENOMIC DNA]</scope>
    <source>
        <strain evidence="10 11">PP31</strain>
    </source>
</reference>
<keyword evidence="4" id="KW-0547">Nucleotide-binding</keyword>
<dbReference type="Gene3D" id="3.40.50.300">
    <property type="entry name" value="P-loop containing nucleotide triphosphate hydrolases"/>
    <property type="match status" value="1"/>
</dbReference>
<keyword evidence="3" id="KW-0808">Transferase</keyword>
<dbReference type="NCBIfam" id="TIGR01007">
    <property type="entry name" value="eps_fam"/>
    <property type="match status" value="1"/>
</dbReference>
<evidence type="ECO:0000256" key="8">
    <source>
        <dbReference type="ARBA" id="ARBA00051245"/>
    </source>
</evidence>
<evidence type="ECO:0000256" key="1">
    <source>
        <dbReference type="ARBA" id="ARBA00007316"/>
    </source>
</evidence>
<keyword evidence="7" id="KW-0829">Tyrosine-protein kinase</keyword>
<comment type="catalytic activity">
    <reaction evidence="8">
        <text>L-tyrosyl-[protein] + ATP = O-phospho-L-tyrosyl-[protein] + ADP + H(+)</text>
        <dbReference type="Rhea" id="RHEA:10596"/>
        <dbReference type="Rhea" id="RHEA-COMP:10136"/>
        <dbReference type="Rhea" id="RHEA-COMP:20101"/>
        <dbReference type="ChEBI" id="CHEBI:15378"/>
        <dbReference type="ChEBI" id="CHEBI:30616"/>
        <dbReference type="ChEBI" id="CHEBI:46858"/>
        <dbReference type="ChEBI" id="CHEBI:61978"/>
        <dbReference type="ChEBI" id="CHEBI:456216"/>
        <dbReference type="EC" id="2.7.10.2"/>
    </reaction>
</comment>
<evidence type="ECO:0000259" key="9">
    <source>
        <dbReference type="Pfam" id="PF13614"/>
    </source>
</evidence>
<dbReference type="GO" id="GO:0005886">
    <property type="term" value="C:plasma membrane"/>
    <property type="evidence" value="ECO:0007669"/>
    <property type="project" value="TreeGrafter"/>
</dbReference>
<dbReference type="Proteomes" id="UP000427769">
    <property type="component" value="Chromosome"/>
</dbReference>
<evidence type="ECO:0000256" key="6">
    <source>
        <dbReference type="ARBA" id="ARBA00022840"/>
    </source>
</evidence>
<feature type="domain" description="AAA" evidence="9">
    <location>
        <begin position="65"/>
        <end position="223"/>
    </location>
</feature>
<evidence type="ECO:0000256" key="5">
    <source>
        <dbReference type="ARBA" id="ARBA00022777"/>
    </source>
</evidence>
<dbReference type="GO" id="GO:0004715">
    <property type="term" value="F:non-membrane spanning protein tyrosine kinase activity"/>
    <property type="evidence" value="ECO:0007669"/>
    <property type="project" value="UniProtKB-EC"/>
</dbReference>
<evidence type="ECO:0000256" key="2">
    <source>
        <dbReference type="ARBA" id="ARBA00011903"/>
    </source>
</evidence>
<dbReference type="Pfam" id="PF13614">
    <property type="entry name" value="AAA_31"/>
    <property type="match status" value="1"/>
</dbReference>
<name>A0A5K7Z744_9BACT</name>
<evidence type="ECO:0000313" key="10">
    <source>
        <dbReference type="EMBL" id="BBO77636.1"/>
    </source>
</evidence>
<dbReference type="CDD" id="cd05387">
    <property type="entry name" value="BY-kinase"/>
    <property type="match status" value="1"/>
</dbReference>
<gene>
    <name evidence="10" type="ORF">DSCW_50530</name>
</gene>
<evidence type="ECO:0000256" key="7">
    <source>
        <dbReference type="ARBA" id="ARBA00023137"/>
    </source>
</evidence>
<keyword evidence="6" id="KW-0067">ATP-binding</keyword>
<comment type="similarity">
    <text evidence="1">Belongs to the CpsD/CapB family.</text>
</comment>
<evidence type="ECO:0000256" key="3">
    <source>
        <dbReference type="ARBA" id="ARBA00022679"/>
    </source>
</evidence>
<protein>
    <recommendedName>
        <fullName evidence="2">non-specific protein-tyrosine kinase</fullName>
        <ecNumber evidence="2">2.7.10.2</ecNumber>
    </recommendedName>
</protein>
<dbReference type="GO" id="GO:0005524">
    <property type="term" value="F:ATP binding"/>
    <property type="evidence" value="ECO:0007669"/>
    <property type="project" value="UniProtKB-KW"/>
</dbReference>
<dbReference type="InterPro" id="IPR025669">
    <property type="entry name" value="AAA_dom"/>
</dbReference>
<dbReference type="PANTHER" id="PTHR32309:SF13">
    <property type="entry name" value="FERRIC ENTEROBACTIN TRANSPORT PROTEIN FEPE"/>
    <property type="match status" value="1"/>
</dbReference>
<evidence type="ECO:0000313" key="11">
    <source>
        <dbReference type="Proteomes" id="UP000427769"/>
    </source>
</evidence>
<evidence type="ECO:0000256" key="4">
    <source>
        <dbReference type="ARBA" id="ARBA00022741"/>
    </source>
</evidence>
<accession>A0A5K7Z744</accession>
<organism evidence="10 11">
    <name type="scientific">Desulfosarcina widdelii</name>
    <dbReference type="NCBI Taxonomy" id="947919"/>
    <lineage>
        <taxon>Bacteria</taxon>
        <taxon>Pseudomonadati</taxon>
        <taxon>Thermodesulfobacteriota</taxon>
        <taxon>Desulfobacteria</taxon>
        <taxon>Desulfobacterales</taxon>
        <taxon>Desulfosarcinaceae</taxon>
        <taxon>Desulfosarcina</taxon>
    </lineage>
</organism>
<proteinExistence type="inferred from homology"/>
<dbReference type="AlphaFoldDB" id="A0A5K7Z744"/>
<keyword evidence="5" id="KW-0418">Kinase</keyword>
<keyword evidence="11" id="KW-1185">Reference proteome</keyword>
<sequence length="242" mass="27193">MKVSYSKTKVQVMAPELLKNNRVFSVFDDFEITDQIKILRTQVLRKLKAIGGNSILITSANPYEGKTFTSINLGISIAKEFDRTVLIIDADIRKPTKQHSSFSTNFFSLKVEHGLTDYLEGNVDISDILINPGIDKLTLIPGGVVPVDNSPELLNSGRMELMMQEIKSRYPADRVVIVDGPALLPYPDAMILVRYVDGVIPVIESERTPVDEIKKMMLRLKEVNILGTVLNKNKANRRKKYS</sequence>
<dbReference type="KEGG" id="dwd:DSCW_50530"/>
<dbReference type="InterPro" id="IPR005702">
    <property type="entry name" value="Wzc-like_C"/>
</dbReference>
<dbReference type="InterPro" id="IPR050445">
    <property type="entry name" value="Bact_polysacc_biosynth/exp"/>
</dbReference>
<dbReference type="PANTHER" id="PTHR32309">
    <property type="entry name" value="TYROSINE-PROTEIN KINASE"/>
    <property type="match status" value="1"/>
</dbReference>
<dbReference type="EC" id="2.7.10.2" evidence="2"/>